<dbReference type="EC" id="2.7.10.2" evidence="2"/>
<evidence type="ECO:0000256" key="2">
    <source>
        <dbReference type="ARBA" id="ARBA00011903"/>
    </source>
</evidence>
<evidence type="ECO:0000256" key="1">
    <source>
        <dbReference type="ARBA" id="ARBA00007316"/>
    </source>
</evidence>
<feature type="domain" description="AAA" evidence="9">
    <location>
        <begin position="56"/>
        <end position="175"/>
    </location>
</feature>
<dbReference type="OrthoDB" id="230260at2"/>
<dbReference type="SUPFAM" id="SSF52540">
    <property type="entry name" value="P-loop containing nucleoside triphosphate hydrolases"/>
    <property type="match status" value="1"/>
</dbReference>
<dbReference type="InterPro" id="IPR050445">
    <property type="entry name" value="Bact_polysacc_biosynth/exp"/>
</dbReference>
<dbReference type="AlphaFoldDB" id="A0A328BJE4"/>
<sequence length="227" mass="24513">MVASALDVEAPVGGERYELSPDLVTLSDQRPSEAESIRTIRTHLIARHIRDGRRGIAVCAATPGVGCTFTATNLAVSLSQVGISTLLIDADMRNPGVETLIRPLHSTPGLRDCAGSEDIQPVTCIHSEVLPNLSIMYAGGRAENAQELLASARFRQLIDRCLRDYEFTVIDTPPASLCADARRIGSIIGYALIVARSNATRMSDVVQMDHRFQEDGTRVVGTVLSEV</sequence>
<comment type="similarity">
    <text evidence="1">Belongs to the CpsD/CapB family.</text>
</comment>
<gene>
    <name evidence="10" type="ORF">DJ019_09840</name>
</gene>
<evidence type="ECO:0000256" key="5">
    <source>
        <dbReference type="ARBA" id="ARBA00022777"/>
    </source>
</evidence>
<reference evidence="10 11" key="1">
    <citation type="submission" date="2018-05" db="EMBL/GenBank/DDBJ databases">
        <authorList>
            <person name="Lanie J.A."/>
            <person name="Ng W.-L."/>
            <person name="Kazmierczak K.M."/>
            <person name="Andrzejewski T.M."/>
            <person name="Davidsen T.M."/>
            <person name="Wayne K.J."/>
            <person name="Tettelin H."/>
            <person name="Glass J.I."/>
            <person name="Rusch D."/>
            <person name="Podicherti R."/>
            <person name="Tsui H.-C.T."/>
            <person name="Winkler M.E."/>
        </authorList>
    </citation>
    <scope>NUCLEOTIDE SEQUENCE [LARGE SCALE GENOMIC DNA]</scope>
    <source>
        <strain evidence="10 11">BUT-10</strain>
    </source>
</reference>
<dbReference type="Proteomes" id="UP000249524">
    <property type="component" value="Unassembled WGS sequence"/>
</dbReference>
<evidence type="ECO:0000256" key="8">
    <source>
        <dbReference type="ARBA" id="ARBA00051245"/>
    </source>
</evidence>
<keyword evidence="4" id="KW-0547">Nucleotide-binding</keyword>
<dbReference type="InterPro" id="IPR025669">
    <property type="entry name" value="AAA_dom"/>
</dbReference>
<proteinExistence type="inferred from homology"/>
<dbReference type="InterPro" id="IPR027417">
    <property type="entry name" value="P-loop_NTPase"/>
</dbReference>
<dbReference type="InterPro" id="IPR005702">
    <property type="entry name" value="Wzc-like_C"/>
</dbReference>
<keyword evidence="3" id="KW-0808">Transferase</keyword>
<accession>A0A328BJE4</accession>
<protein>
    <recommendedName>
        <fullName evidence="2">non-specific protein-tyrosine kinase</fullName>
        <ecNumber evidence="2">2.7.10.2</ecNumber>
    </recommendedName>
</protein>
<dbReference type="Gene3D" id="3.40.50.300">
    <property type="entry name" value="P-loop containing nucleotide triphosphate hydrolases"/>
    <property type="match status" value="1"/>
</dbReference>
<dbReference type="GO" id="GO:0005886">
    <property type="term" value="C:plasma membrane"/>
    <property type="evidence" value="ECO:0007669"/>
    <property type="project" value="TreeGrafter"/>
</dbReference>
<dbReference type="CDD" id="cd05387">
    <property type="entry name" value="BY-kinase"/>
    <property type="match status" value="1"/>
</dbReference>
<dbReference type="EMBL" id="QFYS01000003">
    <property type="protein sequence ID" value="RAK66531.1"/>
    <property type="molecule type" value="Genomic_DNA"/>
</dbReference>
<evidence type="ECO:0000259" key="9">
    <source>
        <dbReference type="Pfam" id="PF13614"/>
    </source>
</evidence>
<comment type="catalytic activity">
    <reaction evidence="8">
        <text>L-tyrosyl-[protein] + ATP = O-phospho-L-tyrosyl-[protein] + ADP + H(+)</text>
        <dbReference type="Rhea" id="RHEA:10596"/>
        <dbReference type="Rhea" id="RHEA-COMP:10136"/>
        <dbReference type="Rhea" id="RHEA-COMP:20101"/>
        <dbReference type="ChEBI" id="CHEBI:15378"/>
        <dbReference type="ChEBI" id="CHEBI:30616"/>
        <dbReference type="ChEBI" id="CHEBI:46858"/>
        <dbReference type="ChEBI" id="CHEBI:61978"/>
        <dbReference type="ChEBI" id="CHEBI:456216"/>
        <dbReference type="EC" id="2.7.10.2"/>
    </reaction>
</comment>
<comment type="caution">
    <text evidence="10">The sequence shown here is derived from an EMBL/GenBank/DDBJ whole genome shotgun (WGS) entry which is preliminary data.</text>
</comment>
<evidence type="ECO:0000256" key="4">
    <source>
        <dbReference type="ARBA" id="ARBA00022741"/>
    </source>
</evidence>
<keyword evidence="11" id="KW-1185">Reference proteome</keyword>
<evidence type="ECO:0000313" key="10">
    <source>
        <dbReference type="EMBL" id="RAK66531.1"/>
    </source>
</evidence>
<dbReference type="PANTHER" id="PTHR32309:SF13">
    <property type="entry name" value="FERRIC ENTEROBACTIN TRANSPORT PROTEIN FEPE"/>
    <property type="match status" value="1"/>
</dbReference>
<keyword evidence="5" id="KW-0418">Kinase</keyword>
<dbReference type="Pfam" id="PF13614">
    <property type="entry name" value="AAA_31"/>
    <property type="match status" value="1"/>
</dbReference>
<evidence type="ECO:0000313" key="11">
    <source>
        <dbReference type="Proteomes" id="UP000249524"/>
    </source>
</evidence>
<keyword evidence="6" id="KW-0067">ATP-binding</keyword>
<dbReference type="RefSeq" id="WP_111275839.1">
    <property type="nucleotide sequence ID" value="NZ_QFYS01000003.1"/>
</dbReference>
<keyword evidence="7" id="KW-0829">Tyrosine-protein kinase</keyword>
<name>A0A328BJE4_9CAUL</name>
<dbReference type="GO" id="GO:0004713">
    <property type="term" value="F:protein tyrosine kinase activity"/>
    <property type="evidence" value="ECO:0007669"/>
    <property type="project" value="TreeGrafter"/>
</dbReference>
<dbReference type="PANTHER" id="PTHR32309">
    <property type="entry name" value="TYROSINE-PROTEIN KINASE"/>
    <property type="match status" value="1"/>
</dbReference>
<evidence type="ECO:0000256" key="3">
    <source>
        <dbReference type="ARBA" id="ARBA00022679"/>
    </source>
</evidence>
<evidence type="ECO:0000256" key="6">
    <source>
        <dbReference type="ARBA" id="ARBA00022840"/>
    </source>
</evidence>
<evidence type="ECO:0000256" key="7">
    <source>
        <dbReference type="ARBA" id="ARBA00023137"/>
    </source>
</evidence>
<organism evidence="10 11">
    <name type="scientific">Phenylobacterium kunshanense</name>
    <dbReference type="NCBI Taxonomy" id="1445034"/>
    <lineage>
        <taxon>Bacteria</taxon>
        <taxon>Pseudomonadati</taxon>
        <taxon>Pseudomonadota</taxon>
        <taxon>Alphaproteobacteria</taxon>
        <taxon>Caulobacterales</taxon>
        <taxon>Caulobacteraceae</taxon>
        <taxon>Phenylobacterium</taxon>
    </lineage>
</organism>